<protein>
    <submittedName>
        <fullName evidence="2">Uncharacterized protein</fullName>
    </submittedName>
</protein>
<dbReference type="GO" id="GO:0005975">
    <property type="term" value="P:carbohydrate metabolic process"/>
    <property type="evidence" value="ECO:0007669"/>
    <property type="project" value="InterPro"/>
</dbReference>
<feature type="region of interest" description="Disordered" evidence="1">
    <location>
        <begin position="1"/>
        <end position="25"/>
    </location>
</feature>
<comment type="caution">
    <text evidence="2">The sequence shown here is derived from an EMBL/GenBank/DDBJ whole genome shotgun (WGS) entry which is preliminary data.</text>
</comment>
<dbReference type="AlphaFoldDB" id="A0A1C7M7Y4"/>
<dbReference type="OrthoDB" id="4138492at2759"/>
<evidence type="ECO:0000256" key="1">
    <source>
        <dbReference type="SAM" id="MobiDB-lite"/>
    </source>
</evidence>
<accession>A0A1C7M7Y4</accession>
<sequence>MTETPKHRCVSSTSELDRDGRTGGQDYAGAARDQLNYLLQDVPRTTDGAISHRVEQVQLWSDFVYMVPPFLAYYGVLLQTSHLSWRPILRSSSTVNISLIPAPGGCGSISCLVIIQTMVIGRPVNLFLCPCYLDLPSYPRKWLGGGRMLRVLGTIQHSQYSGKMKSEMKDLAAWVAEIQTGMYAHLHRAAREHGVSPRATHGHVTYLPLAELSRIALSTLVRPLTRHLPLPRRCRRHRRPILPPRGPLRPLPLLLPLPQQQHPPQSTHANSVLAHFTGDMWLTPVVNPESFGSEGSESPEAQAFVIEMYAAWRDWVALGSPTTMPLGGCARLRGPACLRRRLLAGLVFGKSVQIL</sequence>
<keyword evidence="3" id="KW-1185">Reference proteome</keyword>
<dbReference type="PANTHER" id="PTHR41814:SF1">
    <property type="entry name" value="CELLULASE"/>
    <property type="match status" value="1"/>
</dbReference>
<evidence type="ECO:0000313" key="2">
    <source>
        <dbReference type="EMBL" id="OBZ73000.1"/>
    </source>
</evidence>
<name>A0A1C7M7Y4_GRIFR</name>
<dbReference type="OMA" id="SAWRDWV"/>
<proteinExistence type="predicted"/>
<organism evidence="2 3">
    <name type="scientific">Grifola frondosa</name>
    <name type="common">Maitake</name>
    <name type="synonym">Polyporus frondosus</name>
    <dbReference type="NCBI Taxonomy" id="5627"/>
    <lineage>
        <taxon>Eukaryota</taxon>
        <taxon>Fungi</taxon>
        <taxon>Dikarya</taxon>
        <taxon>Basidiomycota</taxon>
        <taxon>Agaricomycotina</taxon>
        <taxon>Agaricomycetes</taxon>
        <taxon>Polyporales</taxon>
        <taxon>Grifolaceae</taxon>
        <taxon>Grifola</taxon>
    </lineage>
</organism>
<dbReference type="EMBL" id="LUGG01000007">
    <property type="protein sequence ID" value="OBZ73000.1"/>
    <property type="molecule type" value="Genomic_DNA"/>
</dbReference>
<dbReference type="Proteomes" id="UP000092993">
    <property type="component" value="Unassembled WGS sequence"/>
</dbReference>
<dbReference type="PANTHER" id="PTHR41814">
    <property type="entry name" value="EXPRESSED PROTEIN"/>
    <property type="match status" value="1"/>
</dbReference>
<dbReference type="InterPro" id="IPR012341">
    <property type="entry name" value="6hp_glycosidase-like_sf"/>
</dbReference>
<gene>
    <name evidence="2" type="ORF">A0H81_07148</name>
</gene>
<reference evidence="2 3" key="1">
    <citation type="submission" date="2016-03" db="EMBL/GenBank/DDBJ databases">
        <title>Whole genome sequencing of Grifola frondosa 9006-11.</title>
        <authorList>
            <person name="Min B."/>
            <person name="Park H."/>
            <person name="Kim J.-G."/>
            <person name="Cho H."/>
            <person name="Oh Y.-L."/>
            <person name="Kong W.-S."/>
            <person name="Choi I.-G."/>
        </authorList>
    </citation>
    <scope>NUCLEOTIDE SEQUENCE [LARGE SCALE GENOMIC DNA]</scope>
    <source>
        <strain evidence="2 3">9006-11</strain>
    </source>
</reference>
<evidence type="ECO:0000313" key="3">
    <source>
        <dbReference type="Proteomes" id="UP000092993"/>
    </source>
</evidence>
<dbReference type="Gene3D" id="1.50.10.10">
    <property type="match status" value="1"/>
</dbReference>
<dbReference type="STRING" id="5627.A0A1C7M7Y4"/>